<protein>
    <submittedName>
        <fullName evidence="1">Uncharacterized protein</fullName>
    </submittedName>
</protein>
<evidence type="ECO:0000313" key="2">
    <source>
        <dbReference type="Proteomes" id="UP000011135"/>
    </source>
</evidence>
<keyword evidence="2" id="KW-1185">Reference proteome</keyword>
<organism evidence="1 2">
    <name type="scientific">Fulvivirga imtechensis AK7</name>
    <dbReference type="NCBI Taxonomy" id="1237149"/>
    <lineage>
        <taxon>Bacteria</taxon>
        <taxon>Pseudomonadati</taxon>
        <taxon>Bacteroidota</taxon>
        <taxon>Cytophagia</taxon>
        <taxon>Cytophagales</taxon>
        <taxon>Fulvivirgaceae</taxon>
        <taxon>Fulvivirga</taxon>
    </lineage>
</organism>
<proteinExistence type="predicted"/>
<dbReference type="EMBL" id="AMZN01000115">
    <property type="protein sequence ID" value="ELR68436.1"/>
    <property type="molecule type" value="Genomic_DNA"/>
</dbReference>
<comment type="caution">
    <text evidence="1">The sequence shown here is derived from an EMBL/GenBank/DDBJ whole genome shotgun (WGS) entry which is preliminary data.</text>
</comment>
<gene>
    <name evidence="1" type="ORF">C900_00404</name>
</gene>
<dbReference type="eggNOG" id="ENOG502ZKG6">
    <property type="taxonomic scope" value="Bacteria"/>
</dbReference>
<evidence type="ECO:0000313" key="1">
    <source>
        <dbReference type="EMBL" id="ELR68436.1"/>
    </source>
</evidence>
<name>L8JHU3_9BACT</name>
<reference evidence="1 2" key="1">
    <citation type="submission" date="2012-12" db="EMBL/GenBank/DDBJ databases">
        <title>Genome assembly of Fulvivirga imtechensis AK7.</title>
        <authorList>
            <person name="Nupur N."/>
            <person name="Khatri I."/>
            <person name="Kumar R."/>
            <person name="Subramanian S."/>
            <person name="Pinnaka A."/>
        </authorList>
    </citation>
    <scope>NUCLEOTIDE SEQUENCE [LARGE SCALE GENOMIC DNA]</scope>
    <source>
        <strain evidence="1 2">AK7</strain>
    </source>
</reference>
<sequence>MKIKETDEAFAELKVETQFEVNPFDQTIVKESKDTNDYQIPNILMYNVANVSVSTVRGILYEKLKGTVAQDEVFPLIDLAPQFMKNQPAVK</sequence>
<dbReference type="AlphaFoldDB" id="L8JHU3"/>
<accession>L8JHU3</accession>
<dbReference type="Proteomes" id="UP000011135">
    <property type="component" value="Unassembled WGS sequence"/>
</dbReference>